<evidence type="ECO:0000256" key="4">
    <source>
        <dbReference type="SAM" id="Phobius"/>
    </source>
</evidence>
<protein>
    <submittedName>
        <fullName evidence="7">Peptidoglycan D,D-transpeptidase FtsI family protein</fullName>
    </submittedName>
</protein>
<dbReference type="Gene3D" id="3.90.1310.10">
    <property type="entry name" value="Penicillin-binding protein 2a (Domain 2)"/>
    <property type="match status" value="1"/>
</dbReference>
<feature type="transmembrane region" description="Helical" evidence="4">
    <location>
        <begin position="45"/>
        <end position="63"/>
    </location>
</feature>
<keyword evidence="4" id="KW-1133">Transmembrane helix</keyword>
<keyword evidence="3 4" id="KW-0472">Membrane</keyword>
<dbReference type="Proteomes" id="UP001597237">
    <property type="component" value="Unassembled WGS sequence"/>
</dbReference>
<reference evidence="8" key="1">
    <citation type="journal article" date="2019" name="Int. J. Syst. Evol. Microbiol.">
        <title>The Global Catalogue of Microorganisms (GCM) 10K type strain sequencing project: providing services to taxonomists for standard genome sequencing and annotation.</title>
        <authorList>
            <consortium name="The Broad Institute Genomics Platform"/>
            <consortium name="The Broad Institute Genome Sequencing Center for Infectious Disease"/>
            <person name="Wu L."/>
            <person name="Ma J."/>
        </authorList>
    </citation>
    <scope>NUCLEOTIDE SEQUENCE [LARGE SCALE GENOMIC DNA]</scope>
    <source>
        <strain evidence="8">DFY28</strain>
    </source>
</reference>
<comment type="subcellular location">
    <subcellularLocation>
        <location evidence="1">Membrane</location>
    </subcellularLocation>
</comment>
<proteinExistence type="predicted"/>
<dbReference type="Pfam" id="PF00905">
    <property type="entry name" value="Transpeptidase"/>
    <property type="match status" value="1"/>
</dbReference>
<dbReference type="RefSeq" id="WP_377283424.1">
    <property type="nucleotide sequence ID" value="NZ_JBHRSI010000009.1"/>
</dbReference>
<dbReference type="PANTHER" id="PTHR30627:SF1">
    <property type="entry name" value="PEPTIDOGLYCAN D,D-TRANSPEPTIDASE FTSI"/>
    <property type="match status" value="1"/>
</dbReference>
<evidence type="ECO:0000256" key="3">
    <source>
        <dbReference type="ARBA" id="ARBA00023136"/>
    </source>
</evidence>
<dbReference type="SUPFAM" id="SSF56519">
    <property type="entry name" value="Penicillin binding protein dimerisation domain"/>
    <property type="match status" value="1"/>
</dbReference>
<dbReference type="Pfam" id="PF03717">
    <property type="entry name" value="PBP_dimer"/>
    <property type="match status" value="1"/>
</dbReference>
<evidence type="ECO:0000313" key="7">
    <source>
        <dbReference type="EMBL" id="MFD1785846.1"/>
    </source>
</evidence>
<sequence length="579" mass="61707">MTVAHPGYEGPPRRRWLTGGFWSLERAFERARASDKAEDDTRIRIFFLLALFAFAFASLAIGATRAAVFSGLDQGGGYRWATAARADLVDRNGRMLAADLLHYGLYVDPTEVWEVEQTRRLLLTRVPEMSPARLDKVLRSGRRGFVFGGLNPTEKAKIYELGLPGVSFEPEQRRIYPLGQTAAHLIGFSDTGGEGLSGAEFALNQAVRGAKPGSTVPLSIDLRVQAALEEELFKTAQIHSVKGAVGIVTNVHTGEVLGLASWPTYDPNEPGRASADALTNRAGASVYEMGSIMKVFSVAMGLDSGTVNIGSVIDASSPLKMAGRSVRDYHAENRAMTVADVFMHSSNIGTSRIALMAGANTMLKYYKDFGLLEAAPIELRESARPITPSKWDPNTLASASFGHAISVTPLAVAAGMGAVLNGGTYVPLTIKPVADGERPRGRRVISEETSKAMLDLMRANVVHGTGGKANAEGLRVGGKTGSAEKPGRGGYQRDKLVASFAAVFPADGPLEADRYFVLIMMDEPKGTKETFGFATGGWTAAPTAGRVIDRIGPVLGVQRVSDLAEPDLVAAGKLAGAER</sequence>
<dbReference type="EMBL" id="JBHUEY010000012">
    <property type="protein sequence ID" value="MFD1785846.1"/>
    <property type="molecule type" value="Genomic_DNA"/>
</dbReference>
<dbReference type="PANTHER" id="PTHR30627">
    <property type="entry name" value="PEPTIDOGLYCAN D,D-TRANSPEPTIDASE"/>
    <property type="match status" value="1"/>
</dbReference>
<organism evidence="7 8">
    <name type="scientific">Phenylobacterium terrae</name>
    <dbReference type="NCBI Taxonomy" id="2665495"/>
    <lineage>
        <taxon>Bacteria</taxon>
        <taxon>Pseudomonadati</taxon>
        <taxon>Pseudomonadota</taxon>
        <taxon>Alphaproteobacteria</taxon>
        <taxon>Caulobacterales</taxon>
        <taxon>Caulobacteraceae</taxon>
        <taxon>Phenylobacterium</taxon>
    </lineage>
</organism>
<evidence type="ECO:0000259" key="6">
    <source>
        <dbReference type="Pfam" id="PF03717"/>
    </source>
</evidence>
<keyword evidence="8" id="KW-1185">Reference proteome</keyword>
<feature type="domain" description="Penicillin-binding protein transpeptidase" evidence="5">
    <location>
        <begin position="247"/>
        <end position="529"/>
    </location>
</feature>
<keyword evidence="4" id="KW-0812">Transmembrane</keyword>
<dbReference type="Gene3D" id="3.40.710.10">
    <property type="entry name" value="DD-peptidase/beta-lactamase superfamily"/>
    <property type="match status" value="1"/>
</dbReference>
<feature type="domain" description="Penicillin-binding protein dimerisation" evidence="6">
    <location>
        <begin position="82"/>
        <end position="187"/>
    </location>
</feature>
<dbReference type="InterPro" id="IPR005311">
    <property type="entry name" value="PBP_dimer"/>
</dbReference>
<evidence type="ECO:0000259" key="5">
    <source>
        <dbReference type="Pfam" id="PF00905"/>
    </source>
</evidence>
<dbReference type="SUPFAM" id="SSF56601">
    <property type="entry name" value="beta-lactamase/transpeptidase-like"/>
    <property type="match status" value="1"/>
</dbReference>
<dbReference type="InterPro" id="IPR036138">
    <property type="entry name" value="PBP_dimer_sf"/>
</dbReference>
<dbReference type="InterPro" id="IPR012338">
    <property type="entry name" value="Beta-lactam/transpept-like"/>
</dbReference>
<keyword evidence="2" id="KW-0121">Carboxypeptidase</keyword>
<evidence type="ECO:0000256" key="2">
    <source>
        <dbReference type="ARBA" id="ARBA00022645"/>
    </source>
</evidence>
<keyword evidence="2" id="KW-0378">Hydrolase</keyword>
<evidence type="ECO:0000313" key="8">
    <source>
        <dbReference type="Proteomes" id="UP001597237"/>
    </source>
</evidence>
<dbReference type="InterPro" id="IPR050515">
    <property type="entry name" value="Beta-lactam/transpept"/>
</dbReference>
<comment type="caution">
    <text evidence="7">The sequence shown here is derived from an EMBL/GenBank/DDBJ whole genome shotgun (WGS) entry which is preliminary data.</text>
</comment>
<gene>
    <name evidence="7" type="ORF">ACFSC0_20805</name>
</gene>
<keyword evidence="2" id="KW-0645">Protease</keyword>
<evidence type="ECO:0000256" key="1">
    <source>
        <dbReference type="ARBA" id="ARBA00004370"/>
    </source>
</evidence>
<dbReference type="InterPro" id="IPR001460">
    <property type="entry name" value="PCN-bd_Tpept"/>
</dbReference>
<accession>A0ABW4N7A7</accession>
<dbReference type="Gene3D" id="3.30.450.330">
    <property type="match status" value="1"/>
</dbReference>
<name>A0ABW4N7A7_9CAUL</name>